<organism evidence="1">
    <name type="scientific">Zea mays</name>
    <name type="common">Maize</name>
    <dbReference type="NCBI Taxonomy" id="4577"/>
    <lineage>
        <taxon>Eukaryota</taxon>
        <taxon>Viridiplantae</taxon>
        <taxon>Streptophyta</taxon>
        <taxon>Embryophyta</taxon>
        <taxon>Tracheophyta</taxon>
        <taxon>Spermatophyta</taxon>
        <taxon>Magnoliopsida</taxon>
        <taxon>Liliopsida</taxon>
        <taxon>Poales</taxon>
        <taxon>Poaceae</taxon>
        <taxon>PACMAD clade</taxon>
        <taxon>Panicoideae</taxon>
        <taxon>Andropogonodae</taxon>
        <taxon>Andropogoneae</taxon>
        <taxon>Tripsacinae</taxon>
        <taxon>Zea</taxon>
    </lineage>
</organism>
<reference evidence="1" key="1">
    <citation type="journal article" date="2009" name="Plant Mol. Biol.">
        <title>Insights into corn genes derived from large-scale cDNA sequencing.</title>
        <authorList>
            <person name="Alexandrov N.N."/>
            <person name="Brover V.V."/>
            <person name="Freidin S."/>
            <person name="Troukhan M.E."/>
            <person name="Tatarinova T.V."/>
            <person name="Zhang H."/>
            <person name="Swaller T.J."/>
            <person name="Lu Y.P."/>
            <person name="Bouck J."/>
            <person name="Flavell R.B."/>
            <person name="Feldmann K.A."/>
        </authorList>
    </citation>
    <scope>NUCLEOTIDE SEQUENCE</scope>
</reference>
<dbReference type="EMBL" id="EU955143">
    <property type="protein sequence ID" value="ACG27261.1"/>
    <property type="molecule type" value="mRNA"/>
</dbReference>
<evidence type="ECO:0000313" key="1">
    <source>
        <dbReference type="EMBL" id="ACG27261.1"/>
    </source>
</evidence>
<name>B6SQX8_MAIZE</name>
<accession>B6SQX8</accession>
<proteinExistence type="evidence at transcript level"/>
<dbReference type="AlphaFoldDB" id="B6SQX8"/>
<protein>
    <submittedName>
        <fullName evidence="1">Uncharacterized protein</fullName>
    </submittedName>
</protein>
<sequence length="51" mass="5799">MMLRCVRERSRPSSPSQLRVAGPLSPYNVIIYLFCTKLLLCSKDVTFDPVP</sequence>